<dbReference type="InterPro" id="IPR036928">
    <property type="entry name" value="AS_sf"/>
</dbReference>
<keyword evidence="4" id="KW-1185">Reference proteome</keyword>
<comment type="caution">
    <text evidence="3">The sequence shown here is derived from an EMBL/GenBank/DDBJ whole genome shotgun (WGS) entry which is preliminary data.</text>
</comment>
<dbReference type="PATRIC" id="fig|1230456.3.peg.188"/>
<evidence type="ECO:0000313" key="3">
    <source>
        <dbReference type="EMBL" id="EMA70072.1"/>
    </source>
</evidence>
<dbReference type="GO" id="GO:0004040">
    <property type="term" value="F:amidase activity"/>
    <property type="evidence" value="ECO:0007669"/>
    <property type="project" value="UniProtKB-EC"/>
</dbReference>
<reference evidence="3 4" key="1">
    <citation type="journal article" date="2014" name="PLoS Genet.">
        <title>Phylogenetically driven sequencing of extremely halophilic archaea reveals strategies for static and dynamic osmo-response.</title>
        <authorList>
            <person name="Becker E.A."/>
            <person name="Seitzer P.M."/>
            <person name="Tritt A."/>
            <person name="Larsen D."/>
            <person name="Krusor M."/>
            <person name="Yao A.I."/>
            <person name="Wu D."/>
            <person name="Madern D."/>
            <person name="Eisen J.A."/>
            <person name="Darling A.E."/>
            <person name="Facciotti M.T."/>
        </authorList>
    </citation>
    <scope>NUCLEOTIDE SEQUENCE [LARGE SCALE GENOMIC DNA]</scope>
    <source>
        <strain evidence="3 4">JCM 14978</strain>
    </source>
</reference>
<evidence type="ECO:0000259" key="2">
    <source>
        <dbReference type="Pfam" id="PF01425"/>
    </source>
</evidence>
<organism evidence="3 4">
    <name type="scientific">Halorubrum kocurii JCM 14978</name>
    <dbReference type="NCBI Taxonomy" id="1230456"/>
    <lineage>
        <taxon>Archaea</taxon>
        <taxon>Methanobacteriati</taxon>
        <taxon>Methanobacteriota</taxon>
        <taxon>Stenosarchaea group</taxon>
        <taxon>Halobacteria</taxon>
        <taxon>Halobacteriales</taxon>
        <taxon>Haloferacaceae</taxon>
        <taxon>Halorubrum</taxon>
    </lineage>
</organism>
<name>M0PJ70_9EURY</name>
<dbReference type="InterPro" id="IPR020556">
    <property type="entry name" value="Amidase_CS"/>
</dbReference>
<protein>
    <submittedName>
        <fullName evidence="3">Amidase</fullName>
        <ecNumber evidence="3">3.5.1.4</ecNumber>
    </submittedName>
</protein>
<dbReference type="EMBL" id="AOJH01000006">
    <property type="protein sequence ID" value="EMA70072.1"/>
    <property type="molecule type" value="Genomic_DNA"/>
</dbReference>
<dbReference type="NCBIfam" id="NF005565">
    <property type="entry name" value="PRK07235.1"/>
    <property type="match status" value="1"/>
</dbReference>
<dbReference type="Pfam" id="PF01425">
    <property type="entry name" value="Amidase"/>
    <property type="match status" value="1"/>
</dbReference>
<gene>
    <name evidence="3" type="ORF">C468_01015</name>
</gene>
<dbReference type="PANTHER" id="PTHR11895:SF170">
    <property type="entry name" value="AMIDASE"/>
    <property type="match status" value="1"/>
</dbReference>
<dbReference type="PANTHER" id="PTHR11895">
    <property type="entry name" value="TRANSAMIDASE"/>
    <property type="match status" value="1"/>
</dbReference>
<keyword evidence="3" id="KW-0378">Hydrolase</keyword>
<proteinExistence type="predicted"/>
<dbReference type="Gene3D" id="3.90.1300.10">
    <property type="entry name" value="Amidase signature (AS) domain"/>
    <property type="match status" value="1"/>
</dbReference>
<dbReference type="AlphaFoldDB" id="M0PJ70"/>
<feature type="region of interest" description="Disordered" evidence="1">
    <location>
        <begin position="425"/>
        <end position="447"/>
    </location>
</feature>
<dbReference type="Proteomes" id="UP000011546">
    <property type="component" value="Unassembled WGS sequence"/>
</dbReference>
<dbReference type="EC" id="3.5.1.4" evidence="3"/>
<dbReference type="PROSITE" id="PS00571">
    <property type="entry name" value="AMIDASES"/>
    <property type="match status" value="1"/>
</dbReference>
<evidence type="ECO:0000313" key="4">
    <source>
        <dbReference type="Proteomes" id="UP000011546"/>
    </source>
</evidence>
<feature type="domain" description="Amidase" evidence="2">
    <location>
        <begin position="64"/>
        <end position="473"/>
    </location>
</feature>
<accession>M0PJ70</accession>
<evidence type="ECO:0000256" key="1">
    <source>
        <dbReference type="SAM" id="MobiDB-lite"/>
    </source>
</evidence>
<dbReference type="InterPro" id="IPR023631">
    <property type="entry name" value="Amidase_dom"/>
</dbReference>
<dbReference type="STRING" id="1230456.C468_01015"/>
<sequence>MTLSDEEIEDFHDLAAEKIQYCQRIDELSDRTMERPAARRDPGYRATGEEDPKNAVITICSVESDDEGLLSGYDVGIKDNIAVAGVELTAGSTVLAGYTPAYDAAVVENVLAEGGTVTAKTNMSEMAVSGSGEMSAFGPVLNPYDDEYLSGGSSSGSAVAVATGLVDVALGTDQAGSLRTPASWSGCVGFKPTHGLVSFRGIAPLGFSYDHVGPMARTVEDAARALQAIAGTDPKDPRQGAVEVGDYLNAVDTDIDGIKIGVVTEAFEFDGGEAAVNDGVRDAVDELERLGASAEEVSIPWHVDGFYVWLAVENEETAVMFDAEGTGYFAGGHYDTDYAAAFGKARRAQADEFAPTVKLKCILGQYVKQRYYGRYHGKASNLRPALREAYDEQLEEYDVLVMPTTPMTAFKLEEDIGRKEAVNRAQGKRGRTRNTMPFDMTGHPSISVPCGRDEDGLPIGLMLVGSHFDEETVIEVADAFERATEWTDRRY</sequence>
<dbReference type="InterPro" id="IPR000120">
    <property type="entry name" value="Amidase"/>
</dbReference>
<dbReference type="SUPFAM" id="SSF75304">
    <property type="entry name" value="Amidase signature (AS) enzymes"/>
    <property type="match status" value="1"/>
</dbReference>